<keyword evidence="3" id="KW-1185">Reference proteome</keyword>
<organism evidence="2 3">
    <name type="scientific">Streptomyces lividans TK24</name>
    <dbReference type="NCBI Taxonomy" id="457428"/>
    <lineage>
        <taxon>Bacteria</taxon>
        <taxon>Bacillati</taxon>
        <taxon>Actinomycetota</taxon>
        <taxon>Actinomycetes</taxon>
        <taxon>Kitasatosporales</taxon>
        <taxon>Streptomycetaceae</taxon>
        <taxon>Streptomyces</taxon>
    </lineage>
</organism>
<dbReference type="Proteomes" id="UP000028682">
    <property type="component" value="Chromosome"/>
</dbReference>
<evidence type="ECO:0000313" key="2">
    <source>
        <dbReference type="EMBL" id="QNR95672.1"/>
    </source>
</evidence>
<evidence type="ECO:0000256" key="1">
    <source>
        <dbReference type="SAM" id="MobiDB-lite"/>
    </source>
</evidence>
<protein>
    <submittedName>
        <fullName evidence="2">Uncharacterized protein</fullName>
    </submittedName>
</protein>
<accession>A0ABX6TPM6</accession>
<proteinExistence type="predicted"/>
<dbReference type="EMBL" id="CP009124">
    <property type="protein sequence ID" value="QNR95672.1"/>
    <property type="molecule type" value="Genomic_DNA"/>
</dbReference>
<sequence>MTRPDTDGSAARPSLVPLTLPLPLPRSTRSPGVTA</sequence>
<feature type="compositionally biased region" description="Low complexity" evidence="1">
    <location>
        <begin position="12"/>
        <end position="35"/>
    </location>
</feature>
<reference evidence="3" key="1">
    <citation type="submission" date="2014-08" db="EMBL/GenBank/DDBJ databases">
        <title>Complete genome sequence of Streptomyces lividans TK24.</title>
        <authorList>
            <consortium name="StrepSynth"/>
            <person name="Ruckert C."/>
            <person name="Fridjonson O.H."/>
            <person name="Lambert C."/>
            <person name="van Wezel G.P."/>
            <person name="Bernaerts K."/>
            <person name="Anne J."/>
            <person name="Economou A."/>
            <person name="Kalinowski J."/>
        </authorList>
    </citation>
    <scope>NUCLEOTIDE SEQUENCE [LARGE SCALE GENOMIC DNA]</scope>
    <source>
        <strain evidence="3">TK24</strain>
    </source>
</reference>
<name>A0ABX6TPM6_STRLI</name>
<feature type="region of interest" description="Disordered" evidence="1">
    <location>
        <begin position="1"/>
        <end position="35"/>
    </location>
</feature>
<evidence type="ECO:0000313" key="3">
    <source>
        <dbReference type="Proteomes" id="UP000028682"/>
    </source>
</evidence>
<gene>
    <name evidence="2" type="ORF">SLIV_35675</name>
</gene>